<dbReference type="PROSITE" id="PS51192">
    <property type="entry name" value="HELICASE_ATP_BIND_1"/>
    <property type="match status" value="1"/>
</dbReference>
<dbReference type="Proteomes" id="UP000298615">
    <property type="component" value="Chromosome"/>
</dbReference>
<evidence type="ECO:0000259" key="7">
    <source>
        <dbReference type="PROSITE" id="PS51194"/>
    </source>
</evidence>
<feature type="region of interest" description="Disordered" evidence="5">
    <location>
        <begin position="375"/>
        <end position="409"/>
    </location>
</feature>
<dbReference type="GO" id="GO:0003724">
    <property type="term" value="F:RNA helicase activity"/>
    <property type="evidence" value="ECO:0007669"/>
    <property type="project" value="TreeGrafter"/>
</dbReference>
<dbReference type="Gene3D" id="3.40.50.300">
    <property type="entry name" value="P-loop containing nucleotide triphosphate hydrolases"/>
    <property type="match status" value="2"/>
</dbReference>
<evidence type="ECO:0000256" key="1">
    <source>
        <dbReference type="ARBA" id="ARBA00022741"/>
    </source>
</evidence>
<dbReference type="Pfam" id="PF00271">
    <property type="entry name" value="Helicase_C"/>
    <property type="match status" value="1"/>
</dbReference>
<sequence length="409" mass="46036">MKLTQLTQAWQEQWQAKKFQEPTAIQQQAYEPLKQGEHILGVSPTGTGKTIAYVLPLLERLEPKEGNQLLVLLPTQELAIQVTDVIREWIGAVDCSVQPLIGQANIKRQIEKLKDKPEVLVGTPGRVYELVQQKKIKAHLLKTVVLDEVDQLIAHSELNAAQNILKRLQQQTQLVGISATGQTVEAGFKELVRRDFRLIDVTNEQAEQAADVLHGYIRTPLRKRGSVLKSLAHVDGMRAIVFFNEVQDMGSVSDKLTYDGVANVSLASDQNKFERQRAIQAFHEKKVPFLLTTDLGARGLDFQEVDYVIHYDVPYGVESYVHRSGRTGRMNREGNVLTLLSDHQMKDLKNVSQRPSADLHEVFLYGGKLSLTEPTKLTDSAKIKPKKDKKDSKAKKTPAKNKKKKAKKK</sequence>
<dbReference type="CDD" id="cd00268">
    <property type="entry name" value="DEADc"/>
    <property type="match status" value="1"/>
</dbReference>
<dbReference type="InterPro" id="IPR014001">
    <property type="entry name" value="Helicase_ATP-bd"/>
</dbReference>
<feature type="compositionally biased region" description="Basic residues" evidence="5">
    <location>
        <begin position="383"/>
        <end position="409"/>
    </location>
</feature>
<feature type="domain" description="Helicase C-terminal" evidence="7">
    <location>
        <begin position="226"/>
        <end position="370"/>
    </location>
</feature>
<evidence type="ECO:0000256" key="2">
    <source>
        <dbReference type="ARBA" id="ARBA00022801"/>
    </source>
</evidence>
<keyword evidence="1" id="KW-0547">Nucleotide-binding</keyword>
<evidence type="ECO:0000313" key="8">
    <source>
        <dbReference type="EMBL" id="QCI87073.1"/>
    </source>
</evidence>
<evidence type="ECO:0000313" key="9">
    <source>
        <dbReference type="Proteomes" id="UP000298615"/>
    </source>
</evidence>
<dbReference type="InterPro" id="IPR001650">
    <property type="entry name" value="Helicase_C-like"/>
</dbReference>
<gene>
    <name evidence="8" type="ORF">FA707_08880</name>
</gene>
<dbReference type="SMART" id="SM00490">
    <property type="entry name" value="HELICc"/>
    <property type="match status" value="1"/>
</dbReference>
<protein>
    <submittedName>
        <fullName evidence="8">DEAD/DEAH box helicase</fullName>
    </submittedName>
</protein>
<dbReference type="PANTHER" id="PTHR47963:SF7">
    <property type="entry name" value="ATP-DEPENDENT RNA HELICASE YFML-RELATED"/>
    <property type="match status" value="1"/>
</dbReference>
<evidence type="ECO:0000259" key="6">
    <source>
        <dbReference type="PROSITE" id="PS51192"/>
    </source>
</evidence>
<dbReference type="InterPro" id="IPR011545">
    <property type="entry name" value="DEAD/DEAH_box_helicase_dom"/>
</dbReference>
<keyword evidence="3 8" id="KW-0347">Helicase</keyword>
<dbReference type="EMBL" id="CP039712">
    <property type="protein sequence ID" value="QCI87073.1"/>
    <property type="molecule type" value="Genomic_DNA"/>
</dbReference>
<dbReference type="PANTHER" id="PTHR47963">
    <property type="entry name" value="DEAD-BOX ATP-DEPENDENT RNA HELICASE 47, MITOCHONDRIAL"/>
    <property type="match status" value="1"/>
</dbReference>
<keyword evidence="9" id="KW-1185">Reference proteome</keyword>
<dbReference type="KEGG" id="vao:FA707_08880"/>
<dbReference type="RefSeq" id="WP_136953895.1">
    <property type="nucleotide sequence ID" value="NZ_CP039712.1"/>
</dbReference>
<dbReference type="GO" id="GO:0005524">
    <property type="term" value="F:ATP binding"/>
    <property type="evidence" value="ECO:0007669"/>
    <property type="project" value="UniProtKB-KW"/>
</dbReference>
<evidence type="ECO:0000256" key="3">
    <source>
        <dbReference type="ARBA" id="ARBA00022806"/>
    </source>
</evidence>
<dbReference type="InterPro" id="IPR027417">
    <property type="entry name" value="P-loop_NTPase"/>
</dbReference>
<dbReference type="InterPro" id="IPR050547">
    <property type="entry name" value="DEAD_box_RNA_helicases"/>
</dbReference>
<dbReference type="GO" id="GO:0005829">
    <property type="term" value="C:cytosol"/>
    <property type="evidence" value="ECO:0007669"/>
    <property type="project" value="TreeGrafter"/>
</dbReference>
<dbReference type="Pfam" id="PF00270">
    <property type="entry name" value="DEAD"/>
    <property type="match status" value="1"/>
</dbReference>
<dbReference type="GO" id="GO:0005840">
    <property type="term" value="C:ribosome"/>
    <property type="evidence" value="ECO:0007669"/>
    <property type="project" value="TreeGrafter"/>
</dbReference>
<dbReference type="SMART" id="SM00487">
    <property type="entry name" value="DEXDc"/>
    <property type="match status" value="1"/>
</dbReference>
<dbReference type="SUPFAM" id="SSF52540">
    <property type="entry name" value="P-loop containing nucleoside triphosphate hydrolases"/>
    <property type="match status" value="1"/>
</dbReference>
<dbReference type="PROSITE" id="PS51194">
    <property type="entry name" value="HELICASE_CTER"/>
    <property type="match status" value="1"/>
</dbReference>
<dbReference type="GO" id="GO:0016787">
    <property type="term" value="F:hydrolase activity"/>
    <property type="evidence" value="ECO:0007669"/>
    <property type="project" value="UniProtKB-KW"/>
</dbReference>
<evidence type="ECO:0000256" key="5">
    <source>
        <dbReference type="SAM" id="MobiDB-lite"/>
    </source>
</evidence>
<dbReference type="PROSITE" id="PS50007">
    <property type="entry name" value="PIPLC_X_DOMAIN"/>
    <property type="match status" value="1"/>
</dbReference>
<dbReference type="GO" id="GO:0009409">
    <property type="term" value="P:response to cold"/>
    <property type="evidence" value="ECO:0007669"/>
    <property type="project" value="TreeGrafter"/>
</dbReference>
<dbReference type="AlphaFoldDB" id="A0A4D7CUM6"/>
<dbReference type="GO" id="GO:0033592">
    <property type="term" value="F:RNA strand annealing activity"/>
    <property type="evidence" value="ECO:0007669"/>
    <property type="project" value="TreeGrafter"/>
</dbReference>
<keyword evidence="4" id="KW-0067">ATP-binding</keyword>
<dbReference type="InterPro" id="IPR044742">
    <property type="entry name" value="DEAD/DEAH_RhlB"/>
</dbReference>
<feature type="domain" description="Helicase ATP-binding" evidence="6">
    <location>
        <begin position="30"/>
        <end position="199"/>
    </location>
</feature>
<keyword evidence="2" id="KW-0378">Hydrolase</keyword>
<name>A0A4D7CUM6_9ENTE</name>
<evidence type="ECO:0000256" key="4">
    <source>
        <dbReference type="ARBA" id="ARBA00022840"/>
    </source>
</evidence>
<reference evidence="8 9" key="1">
    <citation type="submission" date="2019-04" db="EMBL/GenBank/DDBJ databases">
        <title>Vagococcus sp. nov., isolated from faeces of yaks (Bos grunniens).</title>
        <authorList>
            <person name="Ge Y."/>
        </authorList>
    </citation>
    <scope>NUCLEOTIDE SEQUENCE [LARGE SCALE GENOMIC DNA]</scope>
    <source>
        <strain evidence="8 9">MN-17</strain>
    </source>
</reference>
<accession>A0A4D7CUM6</accession>
<proteinExistence type="predicted"/>
<dbReference type="CDD" id="cd18787">
    <property type="entry name" value="SF2_C_DEAD"/>
    <property type="match status" value="1"/>
</dbReference>
<organism evidence="8 9">
    <name type="scientific">Vagococcus zengguangii</name>
    <dbReference type="NCBI Taxonomy" id="2571750"/>
    <lineage>
        <taxon>Bacteria</taxon>
        <taxon>Bacillati</taxon>
        <taxon>Bacillota</taxon>
        <taxon>Bacilli</taxon>
        <taxon>Lactobacillales</taxon>
        <taxon>Enterococcaceae</taxon>
        <taxon>Vagococcus</taxon>
    </lineage>
</organism>